<dbReference type="SUPFAM" id="SSF103473">
    <property type="entry name" value="MFS general substrate transporter"/>
    <property type="match status" value="1"/>
</dbReference>
<dbReference type="AlphaFoldDB" id="A0A484LXL6"/>
<feature type="transmembrane region" description="Helical" evidence="9">
    <location>
        <begin position="117"/>
        <end position="137"/>
    </location>
</feature>
<organism evidence="10 11">
    <name type="scientific">Cuscuta campestris</name>
    <dbReference type="NCBI Taxonomy" id="132261"/>
    <lineage>
        <taxon>Eukaryota</taxon>
        <taxon>Viridiplantae</taxon>
        <taxon>Streptophyta</taxon>
        <taxon>Embryophyta</taxon>
        <taxon>Tracheophyta</taxon>
        <taxon>Spermatophyta</taxon>
        <taxon>Magnoliopsida</taxon>
        <taxon>eudicotyledons</taxon>
        <taxon>Gunneridae</taxon>
        <taxon>Pentapetalae</taxon>
        <taxon>asterids</taxon>
        <taxon>lamiids</taxon>
        <taxon>Solanales</taxon>
        <taxon>Convolvulaceae</taxon>
        <taxon>Cuscuteae</taxon>
        <taxon>Cuscuta</taxon>
        <taxon>Cuscuta subgen. Grammica</taxon>
        <taxon>Cuscuta sect. Cleistogrammica</taxon>
    </lineage>
</organism>
<dbReference type="InterPro" id="IPR039309">
    <property type="entry name" value="BT1"/>
</dbReference>
<evidence type="ECO:0000256" key="1">
    <source>
        <dbReference type="ARBA" id="ARBA00004141"/>
    </source>
</evidence>
<gene>
    <name evidence="10" type="ORF">CCAM_LOCUS22765</name>
</gene>
<dbReference type="PANTHER" id="PTHR31585:SF11">
    <property type="entry name" value="FOLATE-BIOPTERIN TRANSPORTER 3-RELATED"/>
    <property type="match status" value="1"/>
</dbReference>
<evidence type="ECO:0000256" key="7">
    <source>
        <dbReference type="ARBA" id="ARBA00044504"/>
    </source>
</evidence>
<keyword evidence="11" id="KW-1185">Reference proteome</keyword>
<dbReference type="EMBL" id="OOIL02002238">
    <property type="protein sequence ID" value="VFQ80989.1"/>
    <property type="molecule type" value="Genomic_DNA"/>
</dbReference>
<comment type="similarity">
    <text evidence="7">Belongs to the major facilitator superfamily. Phosphate:H(+) symporter (TC 2.A.1.9) family.</text>
</comment>
<keyword evidence="4 9" id="KW-0812">Transmembrane</keyword>
<comment type="similarity">
    <text evidence="2">Belongs to the major facilitator superfamily. Folate-biopterin transporter (TC 2.A.71) family.</text>
</comment>
<name>A0A484LXL6_9ASTE</name>
<dbReference type="OrthoDB" id="754047at2759"/>
<feature type="transmembrane region" description="Helical" evidence="9">
    <location>
        <begin position="43"/>
        <end position="66"/>
    </location>
</feature>
<keyword evidence="3" id="KW-0813">Transport</keyword>
<reference evidence="10 11" key="1">
    <citation type="submission" date="2018-04" db="EMBL/GenBank/DDBJ databases">
        <authorList>
            <person name="Vogel A."/>
        </authorList>
    </citation>
    <scope>NUCLEOTIDE SEQUENCE [LARGE SCALE GENOMIC DNA]</scope>
</reference>
<feature type="region of interest" description="Disordered" evidence="8">
    <location>
        <begin position="1"/>
        <end position="20"/>
    </location>
</feature>
<evidence type="ECO:0000313" key="11">
    <source>
        <dbReference type="Proteomes" id="UP000595140"/>
    </source>
</evidence>
<protein>
    <submittedName>
        <fullName evidence="10">Uncharacterized protein</fullName>
    </submittedName>
</protein>
<evidence type="ECO:0000256" key="4">
    <source>
        <dbReference type="ARBA" id="ARBA00022692"/>
    </source>
</evidence>
<evidence type="ECO:0000256" key="8">
    <source>
        <dbReference type="SAM" id="MobiDB-lite"/>
    </source>
</evidence>
<evidence type="ECO:0000256" key="3">
    <source>
        <dbReference type="ARBA" id="ARBA00022448"/>
    </source>
</evidence>
<dbReference type="Pfam" id="PF03092">
    <property type="entry name" value="BT1"/>
    <property type="match status" value="1"/>
</dbReference>
<feature type="transmembrane region" description="Helical" evidence="9">
    <location>
        <begin position="144"/>
        <end position="163"/>
    </location>
</feature>
<feature type="transmembrane region" description="Helical" evidence="9">
    <location>
        <begin position="87"/>
        <end position="105"/>
    </location>
</feature>
<evidence type="ECO:0000256" key="9">
    <source>
        <dbReference type="SAM" id="Phobius"/>
    </source>
</evidence>
<keyword evidence="6 9" id="KW-0472">Membrane</keyword>
<comment type="subcellular location">
    <subcellularLocation>
        <location evidence="1">Membrane</location>
        <topology evidence="1">Multi-pass membrane protein</topology>
    </subcellularLocation>
</comment>
<evidence type="ECO:0000256" key="6">
    <source>
        <dbReference type="ARBA" id="ARBA00023136"/>
    </source>
</evidence>
<evidence type="ECO:0000313" key="10">
    <source>
        <dbReference type="EMBL" id="VFQ80989.1"/>
    </source>
</evidence>
<dbReference type="InterPro" id="IPR036259">
    <property type="entry name" value="MFS_trans_sf"/>
</dbReference>
<evidence type="ECO:0000256" key="2">
    <source>
        <dbReference type="ARBA" id="ARBA00007015"/>
    </source>
</evidence>
<dbReference type="PANTHER" id="PTHR31585">
    <property type="entry name" value="FOLATE-BIOPTERIN TRANSPORTER 1, CHLOROPLASTIC"/>
    <property type="match status" value="1"/>
</dbReference>
<sequence>MSQNETFTVPEGLSQRERKSDNTASGNLIWRPFEWFRKLSDDLHWSFVLSVVIVYGINQGLSLGLSRISIQYYMKDEQKLQPSEAQIFSGIIALPWIVKPLWGLLTDVLPIAGYRRSPYFILAGSLGIIGMLTLSMSKNLCIEFALLCIMTGSAGVAIADVIIDACVTENCISHPSMAGDMQSLCGGSSSLGQLIGYTISGFLVHLIGAKLFL</sequence>
<proteinExistence type="inferred from homology"/>
<keyword evidence="5 9" id="KW-1133">Transmembrane helix</keyword>
<evidence type="ECO:0000256" key="5">
    <source>
        <dbReference type="ARBA" id="ARBA00022989"/>
    </source>
</evidence>
<dbReference type="Proteomes" id="UP000595140">
    <property type="component" value="Unassembled WGS sequence"/>
</dbReference>
<dbReference type="Gene3D" id="1.20.1250.20">
    <property type="entry name" value="MFS general substrate transporter like domains"/>
    <property type="match status" value="1"/>
</dbReference>
<dbReference type="GO" id="GO:0016020">
    <property type="term" value="C:membrane"/>
    <property type="evidence" value="ECO:0007669"/>
    <property type="project" value="UniProtKB-SubCell"/>
</dbReference>
<accession>A0A484LXL6</accession>